<dbReference type="EMBL" id="FORO01000010">
    <property type="protein sequence ID" value="SFI98302.1"/>
    <property type="molecule type" value="Genomic_DNA"/>
</dbReference>
<feature type="compositionally biased region" description="Acidic residues" evidence="1">
    <location>
        <begin position="35"/>
        <end position="47"/>
    </location>
</feature>
<evidence type="ECO:0000313" key="2">
    <source>
        <dbReference type="EMBL" id="SFI98302.1"/>
    </source>
</evidence>
<dbReference type="PROSITE" id="PS51257">
    <property type="entry name" value="PROKAR_LIPOPROTEIN"/>
    <property type="match status" value="1"/>
</dbReference>
<evidence type="ECO:0000256" key="1">
    <source>
        <dbReference type="SAM" id="MobiDB-lite"/>
    </source>
</evidence>
<organism evidence="2 3">
    <name type="scientific">Natronobacterium gregoryi</name>
    <dbReference type="NCBI Taxonomy" id="44930"/>
    <lineage>
        <taxon>Archaea</taxon>
        <taxon>Methanobacteriati</taxon>
        <taxon>Methanobacteriota</taxon>
        <taxon>Stenosarchaea group</taxon>
        <taxon>Halobacteria</taxon>
        <taxon>Halobacteriales</taxon>
        <taxon>Natrialbaceae</taxon>
        <taxon>Natronobacterium</taxon>
    </lineage>
</organism>
<reference evidence="2 3" key="1">
    <citation type="submission" date="2016-10" db="EMBL/GenBank/DDBJ databases">
        <authorList>
            <person name="de Groot N.N."/>
        </authorList>
    </citation>
    <scope>NUCLEOTIDE SEQUENCE [LARGE SCALE GENOMIC DNA]</scope>
    <source>
        <strain evidence="2 3">SP2</strain>
    </source>
</reference>
<feature type="region of interest" description="Disordered" evidence="1">
    <location>
        <begin position="25"/>
        <end position="61"/>
    </location>
</feature>
<dbReference type="GeneID" id="14209330"/>
<sequence>MDRRTVLAGVGGTLSVSVVGCLDTSRLSSRGGDASESETGDDFDPDIEPTTRLGDGERTSIEAEPDREYEYVDADDSVRITYDSGKTNEMSFDEWGTRRATAAAASHVRSSLSSEELLGTGVFVATGVAEVDTLEDAPEDLTFDRAIPLGVLVDYNASYSRGGDLRSEPDVEFDAIVAATPRAVDVTMLFEERPSTAVVPAFCRRGWSRED</sequence>
<evidence type="ECO:0000313" key="3">
    <source>
        <dbReference type="Proteomes" id="UP000182829"/>
    </source>
</evidence>
<dbReference type="Proteomes" id="UP000182829">
    <property type="component" value="Unassembled WGS sequence"/>
</dbReference>
<dbReference type="AlphaFoldDB" id="A0A1I3MMY3"/>
<accession>A0A1I3MMY3</accession>
<proteinExistence type="predicted"/>
<gene>
    <name evidence="2" type="ORF">SAMN05443661_110204</name>
</gene>
<protein>
    <submittedName>
        <fullName evidence="2">Uncharacterized protein</fullName>
    </submittedName>
</protein>
<dbReference type="OrthoDB" id="168765at2157"/>
<name>A0A1I3MMY3_9EURY</name>
<dbReference type="RefSeq" id="WP_005576819.1">
    <property type="nucleotide sequence ID" value="NZ_FORO01000010.1"/>
</dbReference>